<accession>A0A9P5MSU9</accession>
<dbReference type="SUPFAM" id="SSF53056">
    <property type="entry name" value="beta-carbonic anhydrase, cab"/>
    <property type="match status" value="1"/>
</dbReference>
<dbReference type="Gene3D" id="3.40.1050.10">
    <property type="entry name" value="Carbonic anhydrase"/>
    <property type="match status" value="1"/>
</dbReference>
<keyword evidence="4 7" id="KW-0862">Zinc</keyword>
<reference evidence="10" key="1">
    <citation type="submission" date="2019-10" db="EMBL/GenBank/DDBJ databases">
        <authorList>
            <consortium name="DOE Joint Genome Institute"/>
            <person name="Kuo A."/>
            <person name="Miyauchi S."/>
            <person name="Kiss E."/>
            <person name="Drula E."/>
            <person name="Kohler A."/>
            <person name="Sanchez-Garcia M."/>
            <person name="Andreopoulos B."/>
            <person name="Barry K.W."/>
            <person name="Bonito G."/>
            <person name="Buee M."/>
            <person name="Carver A."/>
            <person name="Chen C."/>
            <person name="Cichocki N."/>
            <person name="Clum A."/>
            <person name="Culley D."/>
            <person name="Crous P.W."/>
            <person name="Fauchery L."/>
            <person name="Girlanda M."/>
            <person name="Hayes R."/>
            <person name="Keri Z."/>
            <person name="LaButti K."/>
            <person name="Lipzen A."/>
            <person name="Lombard V."/>
            <person name="Magnuson J."/>
            <person name="Maillard F."/>
            <person name="Morin E."/>
            <person name="Murat C."/>
            <person name="Nolan M."/>
            <person name="Ohm R."/>
            <person name="Pangilinan J."/>
            <person name="Pereira M."/>
            <person name="Perotto S."/>
            <person name="Peter M."/>
            <person name="Riley R."/>
            <person name="Sitrit Y."/>
            <person name="Stielow B."/>
            <person name="Szollosi G."/>
            <person name="Zifcakova L."/>
            <person name="Stursova M."/>
            <person name="Spatafora J.W."/>
            <person name="Tedersoo L."/>
            <person name="Vaario L.-M."/>
            <person name="Yamada A."/>
            <person name="Yan M."/>
            <person name="Wang P."/>
            <person name="Xu J."/>
            <person name="Bruns T."/>
            <person name="Baldrian P."/>
            <person name="Vilgalys R."/>
            <person name="Henrissat B."/>
            <person name="Grigoriev I.V."/>
            <person name="Hibbett D."/>
            <person name="Nagy L.G."/>
            <person name="Martin F.M."/>
        </authorList>
    </citation>
    <scope>NUCLEOTIDE SEQUENCE</scope>
    <source>
        <strain evidence="10">Prilba</strain>
    </source>
</reference>
<evidence type="ECO:0000256" key="2">
    <source>
        <dbReference type="ARBA" id="ARBA00012925"/>
    </source>
</evidence>
<comment type="similarity">
    <text evidence="1 8">Belongs to the beta-class carbonic anhydrase family.</text>
</comment>
<dbReference type="InterPro" id="IPR036874">
    <property type="entry name" value="Carbonic_anhydrase_sf"/>
</dbReference>
<dbReference type="GO" id="GO:0008270">
    <property type="term" value="F:zinc ion binding"/>
    <property type="evidence" value="ECO:0007669"/>
    <property type="project" value="UniProtKB-UniRule"/>
</dbReference>
<protein>
    <recommendedName>
        <fullName evidence="2 8">Carbonic anhydrase</fullName>
        <ecNumber evidence="2 8">4.2.1.1</ecNumber>
    </recommendedName>
    <alternativeName>
        <fullName evidence="8">Carbonate dehydratase</fullName>
    </alternativeName>
</protein>
<dbReference type="PANTHER" id="PTHR11002:SF76">
    <property type="entry name" value="CARBONIC ANHYDRASE"/>
    <property type="match status" value="1"/>
</dbReference>
<dbReference type="GO" id="GO:0004089">
    <property type="term" value="F:carbonate dehydratase activity"/>
    <property type="evidence" value="ECO:0007669"/>
    <property type="project" value="UniProtKB-UniRule"/>
</dbReference>
<evidence type="ECO:0000256" key="9">
    <source>
        <dbReference type="SAM" id="MobiDB-lite"/>
    </source>
</evidence>
<dbReference type="OrthoDB" id="10248475at2759"/>
<comment type="function">
    <text evidence="8">Reversible hydration of carbon dioxide.</text>
</comment>
<dbReference type="InterPro" id="IPR001765">
    <property type="entry name" value="Carbonic_anhydrase"/>
</dbReference>
<evidence type="ECO:0000256" key="7">
    <source>
        <dbReference type="PIRSR" id="PIRSR601765-1"/>
    </source>
</evidence>
<evidence type="ECO:0000256" key="3">
    <source>
        <dbReference type="ARBA" id="ARBA00022723"/>
    </source>
</evidence>
<dbReference type="GO" id="GO:0071244">
    <property type="term" value="P:cellular response to carbon dioxide"/>
    <property type="evidence" value="ECO:0007669"/>
    <property type="project" value="TreeGrafter"/>
</dbReference>
<name>A0A9P5MSU9_9AGAM</name>
<evidence type="ECO:0000256" key="5">
    <source>
        <dbReference type="ARBA" id="ARBA00023239"/>
    </source>
</evidence>
<evidence type="ECO:0000256" key="1">
    <source>
        <dbReference type="ARBA" id="ARBA00006217"/>
    </source>
</evidence>
<proteinExistence type="inferred from homology"/>
<evidence type="ECO:0000313" key="10">
    <source>
        <dbReference type="EMBL" id="KAF8477824.1"/>
    </source>
</evidence>
<dbReference type="SMART" id="SM00947">
    <property type="entry name" value="Pro_CA"/>
    <property type="match status" value="1"/>
</dbReference>
<evidence type="ECO:0000256" key="6">
    <source>
        <dbReference type="ARBA" id="ARBA00048348"/>
    </source>
</evidence>
<feature type="binding site" evidence="7">
    <location>
        <position position="191"/>
    </location>
    <ligand>
        <name>Zn(2+)</name>
        <dbReference type="ChEBI" id="CHEBI:29105"/>
    </ligand>
</feature>
<reference evidence="10" key="2">
    <citation type="journal article" date="2020" name="Nat. Commun.">
        <title>Large-scale genome sequencing of mycorrhizal fungi provides insights into the early evolution of symbiotic traits.</title>
        <authorList>
            <person name="Miyauchi S."/>
            <person name="Kiss E."/>
            <person name="Kuo A."/>
            <person name="Drula E."/>
            <person name="Kohler A."/>
            <person name="Sanchez-Garcia M."/>
            <person name="Morin E."/>
            <person name="Andreopoulos B."/>
            <person name="Barry K.W."/>
            <person name="Bonito G."/>
            <person name="Buee M."/>
            <person name="Carver A."/>
            <person name="Chen C."/>
            <person name="Cichocki N."/>
            <person name="Clum A."/>
            <person name="Culley D."/>
            <person name="Crous P.W."/>
            <person name="Fauchery L."/>
            <person name="Girlanda M."/>
            <person name="Hayes R.D."/>
            <person name="Keri Z."/>
            <person name="LaButti K."/>
            <person name="Lipzen A."/>
            <person name="Lombard V."/>
            <person name="Magnuson J."/>
            <person name="Maillard F."/>
            <person name="Murat C."/>
            <person name="Nolan M."/>
            <person name="Ohm R.A."/>
            <person name="Pangilinan J."/>
            <person name="Pereira M.F."/>
            <person name="Perotto S."/>
            <person name="Peter M."/>
            <person name="Pfister S."/>
            <person name="Riley R."/>
            <person name="Sitrit Y."/>
            <person name="Stielow J.B."/>
            <person name="Szollosi G."/>
            <person name="Zifcakova L."/>
            <person name="Stursova M."/>
            <person name="Spatafora J.W."/>
            <person name="Tedersoo L."/>
            <person name="Vaario L.M."/>
            <person name="Yamada A."/>
            <person name="Yan M."/>
            <person name="Wang P."/>
            <person name="Xu J."/>
            <person name="Bruns T."/>
            <person name="Baldrian P."/>
            <person name="Vilgalys R."/>
            <person name="Dunand C."/>
            <person name="Henrissat B."/>
            <person name="Grigoriev I.V."/>
            <person name="Hibbett D."/>
            <person name="Nagy L.G."/>
            <person name="Martin F.M."/>
        </authorList>
    </citation>
    <scope>NUCLEOTIDE SEQUENCE</scope>
    <source>
        <strain evidence="10">Prilba</strain>
    </source>
</reference>
<feature type="region of interest" description="Disordered" evidence="9">
    <location>
        <begin position="17"/>
        <end position="37"/>
    </location>
</feature>
<organism evidence="10 11">
    <name type="scientific">Russula ochroleuca</name>
    <dbReference type="NCBI Taxonomy" id="152965"/>
    <lineage>
        <taxon>Eukaryota</taxon>
        <taxon>Fungi</taxon>
        <taxon>Dikarya</taxon>
        <taxon>Basidiomycota</taxon>
        <taxon>Agaricomycotina</taxon>
        <taxon>Agaricomycetes</taxon>
        <taxon>Russulales</taxon>
        <taxon>Russulaceae</taxon>
        <taxon>Russula</taxon>
    </lineage>
</organism>
<dbReference type="Pfam" id="PF00484">
    <property type="entry name" value="Pro_CA"/>
    <property type="match status" value="1"/>
</dbReference>
<dbReference type="AlphaFoldDB" id="A0A9P5MSU9"/>
<dbReference type="PANTHER" id="PTHR11002">
    <property type="entry name" value="CARBONIC ANHYDRASE"/>
    <property type="match status" value="1"/>
</dbReference>
<comment type="caution">
    <text evidence="10">The sequence shown here is derived from an EMBL/GenBank/DDBJ whole genome shotgun (WGS) entry which is preliminary data.</text>
</comment>
<feature type="binding site" evidence="7">
    <location>
        <position position="188"/>
    </location>
    <ligand>
        <name>Zn(2+)</name>
        <dbReference type="ChEBI" id="CHEBI:29105"/>
    </ligand>
</feature>
<dbReference type="Proteomes" id="UP000759537">
    <property type="component" value="Unassembled WGS sequence"/>
</dbReference>
<comment type="cofactor">
    <cofactor evidence="7">
        <name>Zn(2+)</name>
        <dbReference type="ChEBI" id="CHEBI:29105"/>
    </cofactor>
    <text evidence="7">Binds 1 zinc ion per subunit.</text>
</comment>
<evidence type="ECO:0000313" key="11">
    <source>
        <dbReference type="Proteomes" id="UP000759537"/>
    </source>
</evidence>
<keyword evidence="11" id="KW-1185">Reference proteome</keyword>
<evidence type="ECO:0000256" key="8">
    <source>
        <dbReference type="RuleBase" id="RU003956"/>
    </source>
</evidence>
<evidence type="ECO:0000256" key="4">
    <source>
        <dbReference type="ARBA" id="ARBA00022833"/>
    </source>
</evidence>
<feature type="binding site" evidence="7">
    <location>
        <position position="132"/>
    </location>
    <ligand>
        <name>Zn(2+)</name>
        <dbReference type="ChEBI" id="CHEBI:29105"/>
    </ligand>
</feature>
<dbReference type="GO" id="GO:0034599">
    <property type="term" value="P:cellular response to oxidative stress"/>
    <property type="evidence" value="ECO:0007669"/>
    <property type="project" value="TreeGrafter"/>
</dbReference>
<sequence>MPSRVAAVAKVIVCSSTNSSSRPGTAVPSRPVATQPQARKLHIPTQITLKSSPQTAAPAAYRAVSLSLSSLLHRSLYISHPRRYHHSTKMDAALAKLFVSNAQWVKAVNTTESGFFEQSAKGQSPKILWLGCSDSRVPESVVTASRPGDIFVHRNIANQVHPDDDSVLSVLTYAVAVVGVEHILVVGHTNCGGAAACYKAVTADTPPPEPTTPLARWLAPLTALAGKLDLKDIPESEALTKIVEASVRAQVENVAATGPVKDAWAGGKKNLWVHGIVYELETGTLRDLGITRGHPAA</sequence>
<dbReference type="EMBL" id="WHVB01000013">
    <property type="protein sequence ID" value="KAF8477824.1"/>
    <property type="molecule type" value="Genomic_DNA"/>
</dbReference>
<keyword evidence="5 8" id="KW-0456">Lyase</keyword>
<keyword evidence="3 7" id="KW-0479">Metal-binding</keyword>
<gene>
    <name evidence="10" type="ORF">DFH94DRAFT_756045</name>
</gene>
<dbReference type="EC" id="4.2.1.1" evidence="2 8"/>
<comment type="catalytic activity">
    <reaction evidence="6 8">
        <text>hydrogencarbonate + H(+) = CO2 + H2O</text>
        <dbReference type="Rhea" id="RHEA:10748"/>
        <dbReference type="ChEBI" id="CHEBI:15377"/>
        <dbReference type="ChEBI" id="CHEBI:15378"/>
        <dbReference type="ChEBI" id="CHEBI:16526"/>
        <dbReference type="ChEBI" id="CHEBI:17544"/>
        <dbReference type="EC" id="4.2.1.1"/>
    </reaction>
</comment>
<feature type="binding site" evidence="7">
    <location>
        <position position="134"/>
    </location>
    <ligand>
        <name>Zn(2+)</name>
        <dbReference type="ChEBI" id="CHEBI:29105"/>
    </ligand>
</feature>
<dbReference type="CDD" id="cd00883">
    <property type="entry name" value="beta_CA_cladeA"/>
    <property type="match status" value="1"/>
</dbReference>